<gene>
    <name evidence="11" type="ORF">IAA72_07940</name>
</gene>
<comment type="pathway">
    <text evidence="9">Amino-acid biosynthesis; L-methionine biosynthesis via de novo pathway; L-homoserine from L-aspartate: step 1/3.</text>
</comment>
<dbReference type="GO" id="GO:0005829">
    <property type="term" value="C:cytosol"/>
    <property type="evidence" value="ECO:0007669"/>
    <property type="project" value="TreeGrafter"/>
</dbReference>
<keyword evidence="5 8" id="KW-0418">Kinase</keyword>
<evidence type="ECO:0000313" key="11">
    <source>
        <dbReference type="EMBL" id="MBO8469699.1"/>
    </source>
</evidence>
<comment type="similarity">
    <text evidence="2 8">Belongs to the aspartokinase family.</text>
</comment>
<dbReference type="Pfam" id="PF00696">
    <property type="entry name" value="AA_kinase"/>
    <property type="match status" value="1"/>
</dbReference>
<comment type="pathway">
    <text evidence="1 9">Amino-acid biosynthesis; L-lysine biosynthesis via DAP pathway; (S)-tetrahydrodipicolinate from L-aspartate: step 1/4.</text>
</comment>
<evidence type="ECO:0000256" key="7">
    <source>
        <dbReference type="ARBA" id="ARBA00047872"/>
    </source>
</evidence>
<dbReference type="PROSITE" id="PS00324">
    <property type="entry name" value="ASPARTOKINASE"/>
    <property type="match status" value="1"/>
</dbReference>
<evidence type="ECO:0000256" key="4">
    <source>
        <dbReference type="ARBA" id="ARBA00022741"/>
    </source>
</evidence>
<sequence>MIVSKFGGSSVADDNQIRKVKAILESDERRRIAVVSAPGKRNKEDQKITDLLYKCNSMVQKGQTCRPVFNEISKRFVQIAQKLHIDDVKISEKLDDIRCMIDAGRGADYAASRGEYLSALIISEFLGWEFLDAQDVIVINQDSTVNEATYKKLAEKLDPEKNYVIPGFYGETEQGVLKTFTRGGSDITGSIVARAVNAELYENWTDVSGIYRADPRIVENAEVIPELSYKEVRELSDVGATVFHEEAIAPIYGIGIPIVVKNTNKPEDPGTKIIDADDVKGPCGVSARGGLSRIRLRKLMLFKKYGMRHALLTMLHIFGIRPCYSLFGIDSIVWFFDSKMANDSVCQAMCERLTKEFGLDSITVDHGHAILGIAGGEMDSSDVYLDAAMTLRENGIDTTFVNYGSSDASVLIGIKEEQAAEAVKAVYNKLF</sequence>
<keyword evidence="9" id="KW-0028">Amino-acid biosynthesis</keyword>
<dbReference type="Proteomes" id="UP000810292">
    <property type="component" value="Unassembled WGS sequence"/>
</dbReference>
<evidence type="ECO:0000259" key="10">
    <source>
        <dbReference type="Pfam" id="PF00696"/>
    </source>
</evidence>
<evidence type="ECO:0000256" key="3">
    <source>
        <dbReference type="ARBA" id="ARBA00022679"/>
    </source>
</evidence>
<evidence type="ECO:0000256" key="2">
    <source>
        <dbReference type="ARBA" id="ARBA00010122"/>
    </source>
</evidence>
<dbReference type="EMBL" id="JADIMF010000133">
    <property type="protein sequence ID" value="MBO8469699.1"/>
    <property type="molecule type" value="Genomic_DNA"/>
</dbReference>
<proteinExistence type="inferred from homology"/>
<dbReference type="Gene3D" id="3.40.1160.10">
    <property type="entry name" value="Acetylglutamate kinase-like"/>
    <property type="match status" value="1"/>
</dbReference>
<reference evidence="11" key="2">
    <citation type="journal article" date="2021" name="PeerJ">
        <title>Extensive microbial diversity within the chicken gut microbiome revealed by metagenomics and culture.</title>
        <authorList>
            <person name="Gilroy R."/>
            <person name="Ravi A."/>
            <person name="Getino M."/>
            <person name="Pursley I."/>
            <person name="Horton D.L."/>
            <person name="Alikhan N.F."/>
            <person name="Baker D."/>
            <person name="Gharbi K."/>
            <person name="Hall N."/>
            <person name="Watson M."/>
            <person name="Adriaenssens E.M."/>
            <person name="Foster-Nyarko E."/>
            <person name="Jarju S."/>
            <person name="Secka A."/>
            <person name="Antonio M."/>
            <person name="Oren A."/>
            <person name="Chaudhuri R.R."/>
            <person name="La Ragione R."/>
            <person name="Hildebrand F."/>
            <person name="Pallen M.J."/>
        </authorList>
    </citation>
    <scope>NUCLEOTIDE SEQUENCE</scope>
    <source>
        <strain evidence="11">14700</strain>
    </source>
</reference>
<dbReference type="EC" id="2.7.2.4" evidence="8"/>
<comment type="catalytic activity">
    <reaction evidence="7 8">
        <text>L-aspartate + ATP = 4-phospho-L-aspartate + ADP</text>
        <dbReference type="Rhea" id="RHEA:23776"/>
        <dbReference type="ChEBI" id="CHEBI:29991"/>
        <dbReference type="ChEBI" id="CHEBI:30616"/>
        <dbReference type="ChEBI" id="CHEBI:57535"/>
        <dbReference type="ChEBI" id="CHEBI:456216"/>
        <dbReference type="EC" id="2.7.2.4"/>
    </reaction>
</comment>
<dbReference type="InterPro" id="IPR045865">
    <property type="entry name" value="ACT-like_dom_sf"/>
</dbReference>
<dbReference type="InterPro" id="IPR036393">
    <property type="entry name" value="AceGlu_kinase-like_sf"/>
</dbReference>
<keyword evidence="4" id="KW-0547">Nucleotide-binding</keyword>
<dbReference type="GO" id="GO:0009090">
    <property type="term" value="P:homoserine biosynthetic process"/>
    <property type="evidence" value="ECO:0007669"/>
    <property type="project" value="TreeGrafter"/>
</dbReference>
<protein>
    <recommendedName>
        <fullName evidence="8">Aspartokinase</fullName>
        <ecNumber evidence="8">2.7.2.4</ecNumber>
    </recommendedName>
</protein>
<evidence type="ECO:0000313" key="12">
    <source>
        <dbReference type="Proteomes" id="UP000810292"/>
    </source>
</evidence>
<dbReference type="AlphaFoldDB" id="A0A9D9NDR9"/>
<organism evidence="11 12">
    <name type="scientific">Candidatus Ornithospirochaeta stercoravium</name>
    <dbReference type="NCBI Taxonomy" id="2840897"/>
    <lineage>
        <taxon>Bacteria</taxon>
        <taxon>Pseudomonadati</taxon>
        <taxon>Spirochaetota</taxon>
        <taxon>Spirochaetia</taxon>
        <taxon>Spirochaetales</taxon>
        <taxon>Spirochaetaceae</taxon>
        <taxon>Spirochaetaceae incertae sedis</taxon>
        <taxon>Candidatus Ornithospirochaeta</taxon>
    </lineage>
</organism>
<keyword evidence="6" id="KW-0067">ATP-binding</keyword>
<dbReference type="InterPro" id="IPR001048">
    <property type="entry name" value="Asp/Glu/Uridylate_kinase"/>
</dbReference>
<dbReference type="NCBIfam" id="TIGR00657">
    <property type="entry name" value="asp_kinases"/>
    <property type="match status" value="1"/>
</dbReference>
<evidence type="ECO:0000256" key="6">
    <source>
        <dbReference type="ARBA" id="ARBA00022840"/>
    </source>
</evidence>
<dbReference type="Gene3D" id="3.30.2130.10">
    <property type="entry name" value="VC0802-like"/>
    <property type="match status" value="1"/>
</dbReference>
<dbReference type="PANTHER" id="PTHR21499:SF67">
    <property type="entry name" value="ASPARTOKINASE 3"/>
    <property type="match status" value="1"/>
</dbReference>
<dbReference type="SUPFAM" id="SSF53633">
    <property type="entry name" value="Carbamate kinase-like"/>
    <property type="match status" value="1"/>
</dbReference>
<dbReference type="GO" id="GO:0005524">
    <property type="term" value="F:ATP binding"/>
    <property type="evidence" value="ECO:0007669"/>
    <property type="project" value="UniProtKB-KW"/>
</dbReference>
<evidence type="ECO:0000256" key="1">
    <source>
        <dbReference type="ARBA" id="ARBA00004766"/>
    </source>
</evidence>
<feature type="domain" description="Aspartate/glutamate/uridylate kinase" evidence="10">
    <location>
        <begin position="1"/>
        <end position="262"/>
    </location>
</feature>
<accession>A0A9D9NDR9</accession>
<dbReference type="InterPro" id="IPR001341">
    <property type="entry name" value="Asp_kinase"/>
</dbReference>
<evidence type="ECO:0000256" key="9">
    <source>
        <dbReference type="RuleBase" id="RU004249"/>
    </source>
</evidence>
<dbReference type="GO" id="GO:0004072">
    <property type="term" value="F:aspartate kinase activity"/>
    <property type="evidence" value="ECO:0007669"/>
    <property type="project" value="UniProtKB-EC"/>
</dbReference>
<dbReference type="PANTHER" id="PTHR21499">
    <property type="entry name" value="ASPARTATE KINASE"/>
    <property type="match status" value="1"/>
</dbReference>
<comment type="caution">
    <text evidence="11">The sequence shown here is derived from an EMBL/GenBank/DDBJ whole genome shotgun (WGS) entry which is preliminary data.</text>
</comment>
<dbReference type="GO" id="GO:0009089">
    <property type="term" value="P:lysine biosynthetic process via diaminopimelate"/>
    <property type="evidence" value="ECO:0007669"/>
    <property type="project" value="TreeGrafter"/>
</dbReference>
<dbReference type="InterPro" id="IPR018042">
    <property type="entry name" value="Aspartate_kinase_CS"/>
</dbReference>
<evidence type="ECO:0000256" key="8">
    <source>
        <dbReference type="RuleBase" id="RU003448"/>
    </source>
</evidence>
<evidence type="ECO:0000256" key="5">
    <source>
        <dbReference type="ARBA" id="ARBA00022777"/>
    </source>
</evidence>
<dbReference type="SUPFAM" id="SSF55021">
    <property type="entry name" value="ACT-like"/>
    <property type="match status" value="1"/>
</dbReference>
<name>A0A9D9NDR9_9SPIO</name>
<reference evidence="11" key="1">
    <citation type="submission" date="2020-10" db="EMBL/GenBank/DDBJ databases">
        <authorList>
            <person name="Gilroy R."/>
        </authorList>
    </citation>
    <scope>NUCLEOTIDE SEQUENCE</scope>
    <source>
        <strain evidence="11">14700</strain>
    </source>
</reference>
<comment type="pathway">
    <text evidence="9">Amino-acid biosynthesis; L-threonine biosynthesis; L-threonine from L-aspartate: step 1/5.</text>
</comment>
<keyword evidence="3 8" id="KW-0808">Transferase</keyword>